<dbReference type="Proteomes" id="UP000476064">
    <property type="component" value="Chromosome"/>
</dbReference>
<keyword evidence="2" id="KW-1185">Reference proteome</keyword>
<organism evidence="1 2">
    <name type="scientific">Paenibacillus lycopersici</name>
    <dbReference type="NCBI Taxonomy" id="2704462"/>
    <lineage>
        <taxon>Bacteria</taxon>
        <taxon>Bacillati</taxon>
        <taxon>Bacillota</taxon>
        <taxon>Bacilli</taxon>
        <taxon>Bacillales</taxon>
        <taxon>Paenibacillaceae</taxon>
        <taxon>Paenibacillus</taxon>
    </lineage>
</organism>
<dbReference type="KEGG" id="plyc:GXP70_13365"/>
<dbReference type="EMBL" id="CP048209">
    <property type="protein sequence ID" value="QHT63905.1"/>
    <property type="molecule type" value="Genomic_DNA"/>
</dbReference>
<evidence type="ECO:0000313" key="2">
    <source>
        <dbReference type="Proteomes" id="UP000476064"/>
    </source>
</evidence>
<accession>A0A6C0G814</accession>
<protein>
    <submittedName>
        <fullName evidence="1">Uncharacterized protein</fullName>
    </submittedName>
</protein>
<sequence length="81" mass="9216">MEFRFVVQEAGDYEVKLDMQPSNTVTTADNTLHHGIQANDGQIEAAIAIAEGHAASEYNHDRESRGCPLMNHDEWRVRYEQ</sequence>
<gene>
    <name evidence="1" type="ORF">GXP70_13365</name>
</gene>
<name>A0A6C0G814_9BACL</name>
<dbReference type="AlphaFoldDB" id="A0A6C0G814"/>
<reference evidence="1 2" key="1">
    <citation type="submission" date="2020-01" db="EMBL/GenBank/DDBJ databases">
        <title>Paenibacillus sp. nov., isolated from tomato rhizosphere.</title>
        <authorList>
            <person name="Weon H.-Y."/>
            <person name="Lee S.A."/>
        </authorList>
    </citation>
    <scope>NUCLEOTIDE SEQUENCE [LARGE SCALE GENOMIC DNA]</scope>
    <source>
        <strain evidence="1 2">12200R-189</strain>
    </source>
</reference>
<dbReference type="RefSeq" id="WP_162360462.1">
    <property type="nucleotide sequence ID" value="NZ_CP048209.1"/>
</dbReference>
<evidence type="ECO:0000313" key="1">
    <source>
        <dbReference type="EMBL" id="QHT63905.1"/>
    </source>
</evidence>
<proteinExistence type="predicted"/>